<proteinExistence type="predicted"/>
<dbReference type="EMBL" id="CM056818">
    <property type="protein sequence ID" value="KAJ8621863.1"/>
    <property type="molecule type" value="Genomic_DNA"/>
</dbReference>
<keyword evidence="2" id="KW-1185">Reference proteome</keyword>
<organism evidence="1 2">
    <name type="scientific">Persea americana</name>
    <name type="common">Avocado</name>
    <dbReference type="NCBI Taxonomy" id="3435"/>
    <lineage>
        <taxon>Eukaryota</taxon>
        <taxon>Viridiplantae</taxon>
        <taxon>Streptophyta</taxon>
        <taxon>Embryophyta</taxon>
        <taxon>Tracheophyta</taxon>
        <taxon>Spermatophyta</taxon>
        <taxon>Magnoliopsida</taxon>
        <taxon>Magnoliidae</taxon>
        <taxon>Laurales</taxon>
        <taxon>Lauraceae</taxon>
        <taxon>Persea</taxon>
    </lineage>
</organism>
<accession>A0ACC2KL69</accession>
<evidence type="ECO:0000313" key="2">
    <source>
        <dbReference type="Proteomes" id="UP001234297"/>
    </source>
</evidence>
<name>A0ACC2KL69_PERAE</name>
<comment type="caution">
    <text evidence="1">The sequence shown here is derived from an EMBL/GenBank/DDBJ whole genome shotgun (WGS) entry which is preliminary data.</text>
</comment>
<dbReference type="Proteomes" id="UP001234297">
    <property type="component" value="Chromosome 10"/>
</dbReference>
<gene>
    <name evidence="1" type="ORF">MRB53_030392</name>
</gene>
<reference evidence="1 2" key="1">
    <citation type="journal article" date="2022" name="Hortic Res">
        <title>A haplotype resolved chromosomal level avocado genome allows analysis of novel avocado genes.</title>
        <authorList>
            <person name="Nath O."/>
            <person name="Fletcher S.J."/>
            <person name="Hayward A."/>
            <person name="Shaw L.M."/>
            <person name="Masouleh A.K."/>
            <person name="Furtado A."/>
            <person name="Henry R.J."/>
            <person name="Mitter N."/>
        </authorList>
    </citation>
    <scope>NUCLEOTIDE SEQUENCE [LARGE SCALE GENOMIC DNA]</scope>
    <source>
        <strain evidence="2">cv. Hass</strain>
    </source>
</reference>
<protein>
    <submittedName>
        <fullName evidence="1">Uncharacterized protein</fullName>
    </submittedName>
</protein>
<evidence type="ECO:0000313" key="1">
    <source>
        <dbReference type="EMBL" id="KAJ8621863.1"/>
    </source>
</evidence>
<sequence>MKNKRFKRNPRIFGILDTPRTPSPRNRLQHLRYHLQHLRYRLQHLVRTLCLRSSSGANSLFSDHLRYRLQHLTGCNHLPYCVVRSETTEAGNISCGTEDLDLITCSSGALLCPNGPISSPCGSVSAKVCISVDSAQKNDSPKSVLVEIFSYETMDIVGSLPFIYGSADGPTEHSDSGALFYEPPTFPSLAIPFFSCDLVPSGGEAYSPFGIRQLMMSSMNNHRLQFAEQEKIHTMIHQEKSNIKHTNSEGSIGSELMECASALTMLKDTPVQTMAGISQKTNRGDDHSIDKDASFTYSGFGEYKKSYYCNNAPPLAEVQHKHENDTNSLITSSAGDKIMVDSSYHVSPGCGTNLFSADDLSCSHSIKDPTFLPVLRHDELDGCCNEIASTSISHHYTSALQGNFTGETIQGGGFPFINADCMADLWLEKYVADSYLEETVTDYETELFPVENVTNIHSETSGMFQTNLVTKGVPPMEASFCYSTSLNNQQAYGEMVSTSSSSSFCAGDFEYSDWLLDGLEVELDPPT</sequence>